<keyword evidence="1" id="KW-0614">Plasmid</keyword>
<reference evidence="2" key="1">
    <citation type="submission" date="2017-04" db="EMBL/GenBank/DDBJ databases">
        <title>Genome evolution of the luminous symbionts of deep sea anglerfish.</title>
        <authorList>
            <person name="Hendry T.A."/>
        </authorList>
    </citation>
    <scope>NUCLEOTIDE SEQUENCE [LARGE SCALE GENOMIC DNA]</scope>
    <source>
        <plasmid evidence="2">pmj3</plasmid>
    </source>
</reference>
<proteinExistence type="predicted"/>
<name>A0A2A5T1R0_9GAMM</name>
<organism evidence="1 2">
    <name type="scientific">Candidatus Enterovibrio escicola</name>
    <dbReference type="NCBI Taxonomy" id="1927127"/>
    <lineage>
        <taxon>Bacteria</taxon>
        <taxon>Pseudomonadati</taxon>
        <taxon>Pseudomonadota</taxon>
        <taxon>Gammaproteobacteria</taxon>
        <taxon>Vibrionales</taxon>
        <taxon>Vibrionaceae</taxon>
        <taxon>Enterovibrio</taxon>
    </lineage>
</organism>
<dbReference type="EMBL" id="NBYY01000026">
    <property type="protein sequence ID" value="PCS22097.1"/>
    <property type="molecule type" value="Genomic_DNA"/>
</dbReference>
<gene>
    <name evidence="1" type="ORF">BTN49_2290</name>
</gene>
<keyword evidence="2" id="KW-1185">Reference proteome</keyword>
<sequence length="49" mass="5706">MKETRHDILMAVTQPEADKSFGQFDIQYDAKYHKAAECLIKDKVEMLAF</sequence>
<accession>A0A2A5T1R0</accession>
<dbReference type="AlphaFoldDB" id="A0A2A5T1R0"/>
<evidence type="ECO:0000313" key="2">
    <source>
        <dbReference type="Proteomes" id="UP000219020"/>
    </source>
</evidence>
<geneLocation type="plasmid" evidence="2">
    <name>pmj3</name>
</geneLocation>
<evidence type="ECO:0000313" key="1">
    <source>
        <dbReference type="EMBL" id="PCS22097.1"/>
    </source>
</evidence>
<comment type="caution">
    <text evidence="1">The sequence shown here is derived from an EMBL/GenBank/DDBJ whole genome shotgun (WGS) entry which is preliminary data.</text>
</comment>
<protein>
    <submittedName>
        <fullName evidence="1">Mobile element protein</fullName>
    </submittedName>
</protein>
<dbReference type="Proteomes" id="UP000219020">
    <property type="component" value="Plasmid pMJ3"/>
</dbReference>